<dbReference type="Proteomes" id="UP000466517">
    <property type="component" value="Chromosome"/>
</dbReference>
<name>A0A7I7XJX1_9MYCO</name>
<protein>
    <recommendedName>
        <fullName evidence="3">Bacteriophage protein</fullName>
    </recommendedName>
</protein>
<evidence type="ECO:0000313" key="1">
    <source>
        <dbReference type="EMBL" id="BBZ29477.1"/>
    </source>
</evidence>
<dbReference type="AlphaFoldDB" id="A0A7I7XJX1"/>
<reference evidence="1 2" key="1">
    <citation type="journal article" date="2019" name="Emerg. Microbes Infect.">
        <title>Comprehensive subspecies identification of 175 nontuberculous mycobacteria species based on 7547 genomic profiles.</title>
        <authorList>
            <person name="Matsumoto Y."/>
            <person name="Kinjo T."/>
            <person name="Motooka D."/>
            <person name="Nabeya D."/>
            <person name="Jung N."/>
            <person name="Uechi K."/>
            <person name="Horii T."/>
            <person name="Iida T."/>
            <person name="Fujita J."/>
            <person name="Nakamura S."/>
        </authorList>
    </citation>
    <scope>NUCLEOTIDE SEQUENCE [LARGE SCALE GENOMIC DNA]</scope>
    <source>
        <strain evidence="1 2">JCM 13574</strain>
    </source>
</reference>
<proteinExistence type="predicted"/>
<sequence>MAKGISTHGDVLISRLKDGTELNDIWAEVAQVLQLWNDQRTDITDLLSFRTTNVNDVVPQSFTSDSFEEATEFGIPRAIRPPSDWLKLGYPFRDFDLRTAFTWKFLRDATAEQVQAHVERALEADNKLTTNSIMNAIFGKVTRTNDWNNTVYPLWSADGSMTPPPFLGNTFQSDHTHYLTTATNTLDSNHVEALLTHVTEHGYGIKPGTTLLILVNDVDFEASRISAWRAGQTYRTNGPLPKWDFIPSTLLPAWISDETIHGTTPPDNFNNLDVWGSYGGALVIKSLYIPRGYVAVVATGGPNADTNPVGFREHIDPDWQGLRHLPGQGKFPLQDSFFMRSFGVGVRHRGAAVVAQITTNANYTPPTFELP</sequence>
<keyword evidence="2" id="KW-1185">Reference proteome</keyword>
<dbReference type="RefSeq" id="WP_163740037.1">
    <property type="nucleotide sequence ID" value="NZ_AP022610.1"/>
</dbReference>
<dbReference type="KEGG" id="mmag:MMAD_37720"/>
<dbReference type="EMBL" id="AP022610">
    <property type="protein sequence ID" value="BBZ29477.1"/>
    <property type="molecule type" value="Genomic_DNA"/>
</dbReference>
<evidence type="ECO:0008006" key="3">
    <source>
        <dbReference type="Google" id="ProtNLM"/>
    </source>
</evidence>
<accession>A0A7I7XJX1</accession>
<gene>
    <name evidence="1" type="ORF">MMAD_37720</name>
</gene>
<organism evidence="1 2">
    <name type="scientific">Mycolicibacterium madagascariense</name>
    <dbReference type="NCBI Taxonomy" id="212765"/>
    <lineage>
        <taxon>Bacteria</taxon>
        <taxon>Bacillati</taxon>
        <taxon>Actinomycetota</taxon>
        <taxon>Actinomycetes</taxon>
        <taxon>Mycobacteriales</taxon>
        <taxon>Mycobacteriaceae</taxon>
        <taxon>Mycolicibacterium</taxon>
    </lineage>
</organism>
<evidence type="ECO:0000313" key="2">
    <source>
        <dbReference type="Proteomes" id="UP000466517"/>
    </source>
</evidence>